<dbReference type="GO" id="GO:0000155">
    <property type="term" value="F:phosphorelay sensor kinase activity"/>
    <property type="evidence" value="ECO:0007669"/>
    <property type="project" value="InterPro"/>
</dbReference>
<accession>A0A916YK58</accession>
<dbReference type="InterPro" id="IPR050640">
    <property type="entry name" value="Bact_2-comp_sensor_kinase"/>
</dbReference>
<protein>
    <recommendedName>
        <fullName evidence="10">HAMP domain-containing protein</fullName>
    </recommendedName>
</protein>
<dbReference type="SUPFAM" id="SSF55874">
    <property type="entry name" value="ATPase domain of HSP90 chaperone/DNA topoisomerase II/histidine kinase"/>
    <property type="match status" value="1"/>
</dbReference>
<feature type="domain" description="HAMP" evidence="10">
    <location>
        <begin position="337"/>
        <end position="389"/>
    </location>
</feature>
<dbReference type="Pfam" id="PF06580">
    <property type="entry name" value="His_kinase"/>
    <property type="match status" value="1"/>
</dbReference>
<evidence type="ECO:0000256" key="6">
    <source>
        <dbReference type="ARBA" id="ARBA00022777"/>
    </source>
</evidence>
<organism evidence="11 12">
    <name type="scientific">Paenibacillus nasutitermitis</name>
    <dbReference type="NCBI Taxonomy" id="1652958"/>
    <lineage>
        <taxon>Bacteria</taxon>
        <taxon>Bacillati</taxon>
        <taxon>Bacillota</taxon>
        <taxon>Bacilli</taxon>
        <taxon>Bacillales</taxon>
        <taxon>Paenibacillaceae</taxon>
        <taxon>Paenibacillus</taxon>
    </lineage>
</organism>
<name>A0A916YK58_9BACL</name>
<evidence type="ECO:0000313" key="11">
    <source>
        <dbReference type="EMBL" id="GGD48512.1"/>
    </source>
</evidence>
<dbReference type="AlphaFoldDB" id="A0A916YK58"/>
<keyword evidence="6" id="KW-0418">Kinase</keyword>
<evidence type="ECO:0000256" key="1">
    <source>
        <dbReference type="ARBA" id="ARBA00004651"/>
    </source>
</evidence>
<evidence type="ECO:0000259" key="10">
    <source>
        <dbReference type="PROSITE" id="PS50885"/>
    </source>
</evidence>
<keyword evidence="12" id="KW-1185">Reference proteome</keyword>
<dbReference type="Pfam" id="PF02518">
    <property type="entry name" value="HATPase_c"/>
    <property type="match status" value="1"/>
</dbReference>
<feature type="transmembrane region" description="Helical" evidence="9">
    <location>
        <begin position="20"/>
        <end position="43"/>
    </location>
</feature>
<dbReference type="EMBL" id="BMHP01000001">
    <property type="protein sequence ID" value="GGD48512.1"/>
    <property type="molecule type" value="Genomic_DNA"/>
</dbReference>
<gene>
    <name evidence="11" type="ORF">GCM10010911_02540</name>
</gene>
<evidence type="ECO:0000256" key="7">
    <source>
        <dbReference type="ARBA" id="ARBA00022989"/>
    </source>
</evidence>
<dbReference type="Gene3D" id="6.10.340.10">
    <property type="match status" value="1"/>
</dbReference>
<dbReference type="PROSITE" id="PS50885">
    <property type="entry name" value="HAMP"/>
    <property type="match status" value="1"/>
</dbReference>
<dbReference type="SUPFAM" id="SSF158472">
    <property type="entry name" value="HAMP domain-like"/>
    <property type="match status" value="1"/>
</dbReference>
<dbReference type="InterPro" id="IPR036890">
    <property type="entry name" value="HATPase_C_sf"/>
</dbReference>
<evidence type="ECO:0000313" key="12">
    <source>
        <dbReference type="Proteomes" id="UP000612456"/>
    </source>
</evidence>
<dbReference type="RefSeq" id="WP_188988370.1">
    <property type="nucleotide sequence ID" value="NZ_BMHP01000001.1"/>
</dbReference>
<evidence type="ECO:0000256" key="9">
    <source>
        <dbReference type="SAM" id="Phobius"/>
    </source>
</evidence>
<comment type="subcellular location">
    <subcellularLocation>
        <location evidence="1">Cell membrane</location>
        <topology evidence="1">Multi-pass membrane protein</topology>
    </subcellularLocation>
</comment>
<comment type="caution">
    <text evidence="11">The sequence shown here is derived from an EMBL/GenBank/DDBJ whole genome shotgun (WGS) entry which is preliminary data.</text>
</comment>
<sequence length="612" mass="68762">MAANLKKMFRYRSWSLALKLTVIFSALITAIVVSVGVSSYMSYKKTIRNEIQRFVPQTLVQVNRHLDTYISEMISISQEILKAPYYDLFHEFENAWEMGGNKPTIENSLLLNQAIQFVSRGYDRHLLGLIYYSSDGYAYIRTNTGGGSWLQRDYHQEDWYVASRKLSLSILGTRKEILFDNELRIERAPYAFTIVQPIPNQEKNGISGILQISGDLESVSSILVGMDMGTNSNIYITDNGGKIVYSSDNRLLGKVWEADDGIDLKAAHSDMGSQVIDLHGSRMLASYSKSTKTGWTVISMIPMKALTSGISSVGTWTVAMVLLAVIVSALAARMIAYGVTNPIRHLSKQLDKLDEDNFRIIHKPERSDEIGVLWKAYEGMVMRIRILVEEVLKSKLLKQESEIKALRSQINPHFINNALENIRMTLVRERYGQVESALVSLGDIMRYQCMHMEETVPAKKEIEMVRNVLHIQKIRFGDRLSVEYAIDAQVDDMLIPSFMIQPLVENAVKYGISPDDGCIRIVIRIKAESGYIIGSVIDEGEGLDAGQLDHVIQLMEYPDKGGPQIGLSNISQRLRLIYNGRAEFAIDSAKGAGTIVKFRLPVILNDAGAEEL</sequence>
<evidence type="ECO:0000256" key="8">
    <source>
        <dbReference type="ARBA" id="ARBA00023136"/>
    </source>
</evidence>
<keyword evidence="3" id="KW-0597">Phosphoprotein</keyword>
<evidence type="ECO:0000256" key="2">
    <source>
        <dbReference type="ARBA" id="ARBA00022475"/>
    </source>
</evidence>
<keyword evidence="2" id="KW-1003">Cell membrane</keyword>
<evidence type="ECO:0000256" key="4">
    <source>
        <dbReference type="ARBA" id="ARBA00022679"/>
    </source>
</evidence>
<reference evidence="11" key="1">
    <citation type="journal article" date="2014" name="Int. J. Syst. Evol. Microbiol.">
        <title>Complete genome sequence of Corynebacterium casei LMG S-19264T (=DSM 44701T), isolated from a smear-ripened cheese.</title>
        <authorList>
            <consortium name="US DOE Joint Genome Institute (JGI-PGF)"/>
            <person name="Walter F."/>
            <person name="Albersmeier A."/>
            <person name="Kalinowski J."/>
            <person name="Ruckert C."/>
        </authorList>
    </citation>
    <scope>NUCLEOTIDE SEQUENCE</scope>
    <source>
        <strain evidence="11">CGMCC 1.15178</strain>
    </source>
</reference>
<evidence type="ECO:0000256" key="5">
    <source>
        <dbReference type="ARBA" id="ARBA00022692"/>
    </source>
</evidence>
<dbReference type="Proteomes" id="UP000612456">
    <property type="component" value="Unassembled WGS sequence"/>
</dbReference>
<dbReference type="InterPro" id="IPR010559">
    <property type="entry name" value="Sig_transdc_His_kin_internal"/>
</dbReference>
<keyword evidence="7 9" id="KW-1133">Transmembrane helix</keyword>
<dbReference type="PANTHER" id="PTHR34220:SF7">
    <property type="entry name" value="SENSOR HISTIDINE KINASE YPDA"/>
    <property type="match status" value="1"/>
</dbReference>
<keyword evidence="8 9" id="KW-0472">Membrane</keyword>
<feature type="transmembrane region" description="Helical" evidence="9">
    <location>
        <begin position="313"/>
        <end position="339"/>
    </location>
</feature>
<proteinExistence type="predicted"/>
<dbReference type="Gene3D" id="3.30.565.10">
    <property type="entry name" value="Histidine kinase-like ATPase, C-terminal domain"/>
    <property type="match status" value="1"/>
</dbReference>
<dbReference type="GO" id="GO:0005886">
    <property type="term" value="C:plasma membrane"/>
    <property type="evidence" value="ECO:0007669"/>
    <property type="project" value="UniProtKB-SubCell"/>
</dbReference>
<dbReference type="Pfam" id="PF02743">
    <property type="entry name" value="dCache_1"/>
    <property type="match status" value="1"/>
</dbReference>
<dbReference type="InterPro" id="IPR033479">
    <property type="entry name" value="dCache_1"/>
</dbReference>
<evidence type="ECO:0000256" key="3">
    <source>
        <dbReference type="ARBA" id="ARBA00022553"/>
    </source>
</evidence>
<reference evidence="11" key="2">
    <citation type="submission" date="2020-09" db="EMBL/GenBank/DDBJ databases">
        <authorList>
            <person name="Sun Q."/>
            <person name="Zhou Y."/>
        </authorList>
    </citation>
    <scope>NUCLEOTIDE SEQUENCE</scope>
    <source>
        <strain evidence="11">CGMCC 1.15178</strain>
    </source>
</reference>
<keyword evidence="4" id="KW-0808">Transferase</keyword>
<dbReference type="InterPro" id="IPR003660">
    <property type="entry name" value="HAMP_dom"/>
</dbReference>
<dbReference type="InterPro" id="IPR003594">
    <property type="entry name" value="HATPase_dom"/>
</dbReference>
<keyword evidence="5 9" id="KW-0812">Transmembrane</keyword>
<dbReference type="PANTHER" id="PTHR34220">
    <property type="entry name" value="SENSOR HISTIDINE KINASE YPDA"/>
    <property type="match status" value="1"/>
</dbReference>
<dbReference type="Gene3D" id="3.30.450.20">
    <property type="entry name" value="PAS domain"/>
    <property type="match status" value="2"/>
</dbReference>